<dbReference type="InterPro" id="IPR036388">
    <property type="entry name" value="WH-like_DNA-bd_sf"/>
</dbReference>
<keyword evidence="5" id="KW-1133">Transmembrane helix</keyword>
<dbReference type="SUPFAM" id="SSF88659">
    <property type="entry name" value="Sigma3 and sigma4 domains of RNA polymerase sigma factors"/>
    <property type="match status" value="1"/>
</dbReference>
<evidence type="ECO:0000256" key="2">
    <source>
        <dbReference type="ARBA" id="ARBA00023015"/>
    </source>
</evidence>
<dbReference type="PANTHER" id="PTHR43133:SF51">
    <property type="entry name" value="RNA POLYMERASE SIGMA FACTOR"/>
    <property type="match status" value="1"/>
</dbReference>
<gene>
    <name evidence="8" type="primary">sigW_1</name>
    <name evidence="8" type="ORF">ElP_01710</name>
</gene>
<keyword evidence="5" id="KW-0472">Membrane</keyword>
<feature type="domain" description="RNA polymerase sigma factor 70 region 4 type 2" evidence="7">
    <location>
        <begin position="118"/>
        <end position="168"/>
    </location>
</feature>
<dbReference type="Pfam" id="PF04542">
    <property type="entry name" value="Sigma70_r2"/>
    <property type="match status" value="1"/>
</dbReference>
<evidence type="ECO:0000256" key="5">
    <source>
        <dbReference type="SAM" id="Phobius"/>
    </source>
</evidence>
<dbReference type="Gene3D" id="1.10.1740.10">
    <property type="match status" value="1"/>
</dbReference>
<dbReference type="OrthoDB" id="291047at2"/>
<evidence type="ECO:0000313" key="8">
    <source>
        <dbReference type="EMBL" id="QDV32343.1"/>
    </source>
</evidence>
<dbReference type="InterPro" id="IPR013324">
    <property type="entry name" value="RNA_pol_sigma_r3/r4-like"/>
</dbReference>
<dbReference type="PANTHER" id="PTHR43133">
    <property type="entry name" value="RNA POLYMERASE ECF-TYPE SIGMA FACTO"/>
    <property type="match status" value="1"/>
</dbReference>
<dbReference type="Proteomes" id="UP000317835">
    <property type="component" value="Chromosome"/>
</dbReference>
<reference evidence="8 9" key="1">
    <citation type="submission" date="2019-02" db="EMBL/GenBank/DDBJ databases">
        <title>Deep-cultivation of Planctomycetes and their phenomic and genomic characterization uncovers novel biology.</title>
        <authorList>
            <person name="Wiegand S."/>
            <person name="Jogler M."/>
            <person name="Boedeker C."/>
            <person name="Pinto D."/>
            <person name="Vollmers J."/>
            <person name="Rivas-Marin E."/>
            <person name="Kohn T."/>
            <person name="Peeters S.H."/>
            <person name="Heuer A."/>
            <person name="Rast P."/>
            <person name="Oberbeckmann S."/>
            <person name="Bunk B."/>
            <person name="Jeske O."/>
            <person name="Meyerdierks A."/>
            <person name="Storesund J.E."/>
            <person name="Kallscheuer N."/>
            <person name="Luecker S."/>
            <person name="Lage O.M."/>
            <person name="Pohl T."/>
            <person name="Merkel B.J."/>
            <person name="Hornburger P."/>
            <person name="Mueller R.-W."/>
            <person name="Bruemmer F."/>
            <person name="Labrenz M."/>
            <person name="Spormann A.M."/>
            <person name="Op den Camp H."/>
            <person name="Overmann J."/>
            <person name="Amann R."/>
            <person name="Jetten M.S.M."/>
            <person name="Mascher T."/>
            <person name="Medema M.H."/>
            <person name="Devos D.P."/>
            <person name="Kaster A.-K."/>
            <person name="Ovreas L."/>
            <person name="Rohde M."/>
            <person name="Galperin M.Y."/>
            <person name="Jogler C."/>
        </authorList>
    </citation>
    <scope>NUCLEOTIDE SEQUENCE [LARGE SCALE GENOMIC DNA]</scope>
    <source>
        <strain evidence="8 9">ElP</strain>
    </source>
</reference>
<dbReference type="InterPro" id="IPR013325">
    <property type="entry name" value="RNA_pol_sigma_r2"/>
</dbReference>
<dbReference type="RefSeq" id="WP_145266369.1">
    <property type="nucleotide sequence ID" value="NZ_CP036426.1"/>
</dbReference>
<proteinExistence type="inferred from homology"/>
<dbReference type="NCBIfam" id="TIGR02937">
    <property type="entry name" value="sigma70-ECF"/>
    <property type="match status" value="1"/>
</dbReference>
<evidence type="ECO:0000256" key="4">
    <source>
        <dbReference type="ARBA" id="ARBA00023163"/>
    </source>
</evidence>
<name>A0A518GUT3_9BACT</name>
<organism evidence="8 9">
    <name type="scientific">Tautonia plasticadhaerens</name>
    <dbReference type="NCBI Taxonomy" id="2527974"/>
    <lineage>
        <taxon>Bacteria</taxon>
        <taxon>Pseudomonadati</taxon>
        <taxon>Planctomycetota</taxon>
        <taxon>Planctomycetia</taxon>
        <taxon>Isosphaerales</taxon>
        <taxon>Isosphaeraceae</taxon>
        <taxon>Tautonia</taxon>
    </lineage>
</organism>
<feature type="transmembrane region" description="Helical" evidence="5">
    <location>
        <begin position="239"/>
        <end position="259"/>
    </location>
</feature>
<dbReference type="InterPro" id="IPR007627">
    <property type="entry name" value="RNA_pol_sigma70_r2"/>
</dbReference>
<dbReference type="GO" id="GO:0006352">
    <property type="term" value="P:DNA-templated transcription initiation"/>
    <property type="evidence" value="ECO:0007669"/>
    <property type="project" value="InterPro"/>
</dbReference>
<dbReference type="Pfam" id="PF08281">
    <property type="entry name" value="Sigma70_r4_2"/>
    <property type="match status" value="1"/>
</dbReference>
<comment type="similarity">
    <text evidence="1">Belongs to the sigma-70 factor family. ECF subfamily.</text>
</comment>
<keyword evidence="9" id="KW-1185">Reference proteome</keyword>
<dbReference type="SUPFAM" id="SSF88946">
    <property type="entry name" value="Sigma2 domain of RNA polymerase sigma factors"/>
    <property type="match status" value="1"/>
</dbReference>
<evidence type="ECO:0000259" key="6">
    <source>
        <dbReference type="Pfam" id="PF04542"/>
    </source>
</evidence>
<evidence type="ECO:0000256" key="1">
    <source>
        <dbReference type="ARBA" id="ARBA00010641"/>
    </source>
</evidence>
<accession>A0A518GUT3</accession>
<dbReference type="InterPro" id="IPR039425">
    <property type="entry name" value="RNA_pol_sigma-70-like"/>
</dbReference>
<dbReference type="GO" id="GO:0016987">
    <property type="term" value="F:sigma factor activity"/>
    <property type="evidence" value="ECO:0007669"/>
    <property type="project" value="UniProtKB-KW"/>
</dbReference>
<keyword evidence="5" id="KW-0812">Transmembrane</keyword>
<evidence type="ECO:0000313" key="9">
    <source>
        <dbReference type="Proteomes" id="UP000317835"/>
    </source>
</evidence>
<dbReference type="Gene3D" id="1.10.10.10">
    <property type="entry name" value="Winged helix-like DNA-binding domain superfamily/Winged helix DNA-binding domain"/>
    <property type="match status" value="1"/>
</dbReference>
<feature type="domain" description="RNA polymerase sigma-70 region 2" evidence="6">
    <location>
        <begin position="22"/>
        <end position="90"/>
    </location>
</feature>
<evidence type="ECO:0000256" key="3">
    <source>
        <dbReference type="ARBA" id="ARBA00023082"/>
    </source>
</evidence>
<dbReference type="AlphaFoldDB" id="A0A518GUT3"/>
<sequence length="287" mass="31888">MTDHQLLGEFVSERSEAAFRDLVARHGPAVLRACRRILGDPDEVEDAFQATFLVLVRKAPTIRDPETLGNWLYGVALRVAARARRDAARRRDHERRIAAMSPACWEPGRAWDDSERVVREELARLPRSYREPIELCYLGGCSHEEAARRLDWPLGTLKTRLVRGRRRLRGRLARRGIAPALLLLLAWPGRRASAAVPGDLLEKTVGAMLDDARGLLSAGASRPAELARAFEHARRPPRWLGPLAVLLATAVVTTLGVALRAQARAAEFESFAALPPNLTDVLNVECR</sequence>
<protein>
    <submittedName>
        <fullName evidence="8">ECF RNA polymerase sigma factor SigW</fullName>
    </submittedName>
</protein>
<evidence type="ECO:0000259" key="7">
    <source>
        <dbReference type="Pfam" id="PF08281"/>
    </source>
</evidence>
<dbReference type="InterPro" id="IPR013249">
    <property type="entry name" value="RNA_pol_sigma70_r4_t2"/>
</dbReference>
<dbReference type="InterPro" id="IPR014284">
    <property type="entry name" value="RNA_pol_sigma-70_dom"/>
</dbReference>
<dbReference type="KEGG" id="tpla:ElP_01710"/>
<keyword evidence="3" id="KW-0731">Sigma factor</keyword>
<keyword evidence="4" id="KW-0804">Transcription</keyword>
<dbReference type="GO" id="GO:0003677">
    <property type="term" value="F:DNA binding"/>
    <property type="evidence" value="ECO:0007669"/>
    <property type="project" value="InterPro"/>
</dbReference>
<keyword evidence="2" id="KW-0805">Transcription regulation</keyword>
<dbReference type="EMBL" id="CP036426">
    <property type="protein sequence ID" value="QDV32343.1"/>
    <property type="molecule type" value="Genomic_DNA"/>
</dbReference>